<evidence type="ECO:0000313" key="4">
    <source>
        <dbReference type="Proteomes" id="UP000285274"/>
    </source>
</evidence>
<organism evidence="3 5">
    <name type="scientific">Holdemanella biformis</name>
    <dbReference type="NCBI Taxonomy" id="1735"/>
    <lineage>
        <taxon>Bacteria</taxon>
        <taxon>Bacillati</taxon>
        <taxon>Bacillota</taxon>
        <taxon>Erysipelotrichia</taxon>
        <taxon>Erysipelotrichales</taxon>
        <taxon>Erysipelotrichaceae</taxon>
        <taxon>Holdemanella</taxon>
    </lineage>
</organism>
<name>A0A413UDY8_9FIRM</name>
<keyword evidence="1" id="KW-0812">Transmembrane</keyword>
<reference evidence="4 5" key="1">
    <citation type="submission" date="2018-08" db="EMBL/GenBank/DDBJ databases">
        <title>A genome reference for cultivated species of the human gut microbiota.</title>
        <authorList>
            <person name="Zou Y."/>
            <person name="Xue W."/>
            <person name="Luo G."/>
        </authorList>
    </citation>
    <scope>NUCLEOTIDE SEQUENCE [LARGE SCALE GENOMIC DNA]</scope>
    <source>
        <strain evidence="2 4">AF22-10AC</strain>
        <strain evidence="3 5">AM42-13AC</strain>
    </source>
</reference>
<feature type="transmembrane region" description="Helical" evidence="1">
    <location>
        <begin position="41"/>
        <end position="66"/>
    </location>
</feature>
<comment type="caution">
    <text evidence="3">The sequence shown here is derived from an EMBL/GenBank/DDBJ whole genome shotgun (WGS) entry which is preliminary data.</text>
</comment>
<dbReference type="Pfam" id="PF12822">
    <property type="entry name" value="ECF_trnsprt"/>
    <property type="match status" value="1"/>
</dbReference>
<dbReference type="EMBL" id="QRVM01000011">
    <property type="protein sequence ID" value="RGS47628.1"/>
    <property type="molecule type" value="Genomic_DNA"/>
</dbReference>
<dbReference type="InterPro" id="IPR024529">
    <property type="entry name" value="ECF_trnsprt_substrate-spec"/>
</dbReference>
<feature type="transmembrane region" description="Helical" evidence="1">
    <location>
        <begin position="136"/>
        <end position="164"/>
    </location>
</feature>
<sequence>MMKSTTKKLVSCALCIAIGVLLPMAFHVIPNAGSIFLPMHIPVLICGLFCGTPYGLACGMITPFLSSMTTGMPPAMILPQMMIELAVYGLVTGLCEKHIILKNEISKLYMSLIIAMLAGRIVNGFVNTFILSTQGYTLSVFMTASFITCLPGIIIQLIVVPILVRILNKTVA</sequence>
<keyword evidence="1" id="KW-1133">Transmembrane helix</keyword>
<dbReference type="Gene3D" id="1.10.1760.20">
    <property type="match status" value="1"/>
</dbReference>
<accession>A0A413UDY8</accession>
<evidence type="ECO:0000313" key="2">
    <source>
        <dbReference type="EMBL" id="RGS47628.1"/>
    </source>
</evidence>
<proteinExistence type="predicted"/>
<dbReference type="AlphaFoldDB" id="A0A413UDY8"/>
<keyword evidence="1" id="KW-0472">Membrane</keyword>
<dbReference type="Proteomes" id="UP000285288">
    <property type="component" value="Unassembled WGS sequence"/>
</dbReference>
<feature type="transmembrane region" description="Helical" evidence="1">
    <location>
        <begin position="108"/>
        <end position="130"/>
    </location>
</feature>
<gene>
    <name evidence="3" type="ORF">DW907_03800</name>
    <name evidence="2" type="ORF">DWX92_03935</name>
</gene>
<evidence type="ECO:0000313" key="5">
    <source>
        <dbReference type="Proteomes" id="UP000285288"/>
    </source>
</evidence>
<dbReference type="Proteomes" id="UP000285274">
    <property type="component" value="Unassembled WGS sequence"/>
</dbReference>
<evidence type="ECO:0000313" key="3">
    <source>
        <dbReference type="EMBL" id="RHB08275.1"/>
    </source>
</evidence>
<dbReference type="GO" id="GO:0022857">
    <property type="term" value="F:transmembrane transporter activity"/>
    <property type="evidence" value="ECO:0007669"/>
    <property type="project" value="InterPro"/>
</dbReference>
<evidence type="ECO:0000256" key="1">
    <source>
        <dbReference type="SAM" id="Phobius"/>
    </source>
</evidence>
<protein>
    <submittedName>
        <fullName evidence="3">ECF transporter S component</fullName>
    </submittedName>
</protein>
<dbReference type="EMBL" id="QSGD01000009">
    <property type="protein sequence ID" value="RHB08275.1"/>
    <property type="molecule type" value="Genomic_DNA"/>
</dbReference>